<feature type="transmembrane region" description="Helical" evidence="1">
    <location>
        <begin position="77"/>
        <end position="94"/>
    </location>
</feature>
<keyword evidence="1" id="KW-1133">Transmembrane helix</keyword>
<feature type="transmembrane region" description="Helical" evidence="1">
    <location>
        <begin position="48"/>
        <end position="65"/>
    </location>
</feature>
<protein>
    <submittedName>
        <fullName evidence="2">Uncharacterized protein</fullName>
    </submittedName>
</protein>
<proteinExistence type="predicted"/>
<comment type="caution">
    <text evidence="2">The sequence shown here is derived from an EMBL/GenBank/DDBJ whole genome shotgun (WGS) entry which is preliminary data.</text>
</comment>
<dbReference type="Proteomes" id="UP000539538">
    <property type="component" value="Unassembled WGS sequence"/>
</dbReference>
<reference evidence="2 3" key="1">
    <citation type="submission" date="2020-08" db="EMBL/GenBank/DDBJ databases">
        <title>Genomic Encyclopedia of Type Strains, Phase IV (KMG-IV): sequencing the most valuable type-strain genomes for metagenomic binning, comparative biology and taxonomic classification.</title>
        <authorList>
            <person name="Goeker M."/>
        </authorList>
    </citation>
    <scope>NUCLEOTIDE SEQUENCE [LARGE SCALE GENOMIC DNA]</scope>
    <source>
        <strain evidence="2 3">DSM 7050</strain>
    </source>
</reference>
<organism evidence="2 3">
    <name type="scientific">Aminobacter niigataensis</name>
    <dbReference type="NCBI Taxonomy" id="83265"/>
    <lineage>
        <taxon>Bacteria</taxon>
        <taxon>Pseudomonadati</taxon>
        <taxon>Pseudomonadota</taxon>
        <taxon>Alphaproteobacteria</taxon>
        <taxon>Hyphomicrobiales</taxon>
        <taxon>Phyllobacteriaceae</taxon>
        <taxon>Aminobacter</taxon>
    </lineage>
</organism>
<evidence type="ECO:0000313" key="3">
    <source>
        <dbReference type="Proteomes" id="UP000539538"/>
    </source>
</evidence>
<dbReference type="RefSeq" id="WP_183261465.1">
    <property type="nucleotide sequence ID" value="NZ_BAAAVZ010000003.1"/>
</dbReference>
<dbReference type="EMBL" id="JACHOT010000001">
    <property type="protein sequence ID" value="MBB4649581.1"/>
    <property type="molecule type" value="Genomic_DNA"/>
</dbReference>
<name>A0ABR6KYU0_9HYPH</name>
<accession>A0ABR6KYU0</accession>
<evidence type="ECO:0000313" key="2">
    <source>
        <dbReference type="EMBL" id="MBB4649581.1"/>
    </source>
</evidence>
<evidence type="ECO:0000256" key="1">
    <source>
        <dbReference type="SAM" id="Phobius"/>
    </source>
</evidence>
<feature type="transmembrane region" description="Helical" evidence="1">
    <location>
        <begin position="12"/>
        <end position="36"/>
    </location>
</feature>
<keyword evidence="3" id="KW-1185">Reference proteome</keyword>
<keyword evidence="1" id="KW-0472">Membrane</keyword>
<sequence length="183" mass="19760">MAKANWPFGKLATILLIAWLLLGLLPVFSLMFGPSFLPSSKWASKTNTLGLIAGFGFAMLAVWLLSKAAGQDSDSHLTKFGTFIGALIFGFMLGKNVVVITGPMAIALIAGDEIELHYTVKRANSIGTKWCRSSVDLDLPMPFNSVCRISSEFRDTLTQGTRVVVSGRGTSLGVYAQDLRRAD</sequence>
<keyword evidence="1" id="KW-0812">Transmembrane</keyword>
<gene>
    <name evidence="2" type="ORF">GGQ99_001303</name>
</gene>